<dbReference type="InterPro" id="IPR029058">
    <property type="entry name" value="AB_hydrolase_fold"/>
</dbReference>
<sequence>MQSRFPHTRAALSRAALSRTRRSRPARALTTTALVAALAVPAGAASTAASTASAVAPAAVRAAAPDPGPPGDAFYTPPSPLPAGSPGDVIRARPAKAGPPAARRLADAWQVMYLSTDANGKPNAVTGTVLVPKAGDRAKAPIIGFGPGTEGPAFRCAPSKMIDAGAFYEQSALNEMLAAGYAVAAPDYEGYHAQPKTTYIVGKAMGSALIDAVRAAQRLPESGLSKDAKVVFRGYSQGGGAAMWAGQMQPSYGPELALAGVVGGGVPADVVSVALRLDGRPAFGFVLPALMGLHNAYPELPFDSELNDAGRAAVKRLEDGGCTLELLLDYQNKRLKDFFVQSPLRGPWLTRATENRLGQAPIKVPVLQYHSKTDEIVNYNQASLLHDDYCALGMNVTWKPWENLSHITLVYRGNADAMAFIADRLAGKPAAGDCPAAKRGG</sequence>
<feature type="region of interest" description="Disordered" evidence="1">
    <location>
        <begin position="62"/>
        <end position="86"/>
    </location>
</feature>
<dbReference type="RefSeq" id="WP_160820826.1">
    <property type="nucleotide sequence ID" value="NZ_JBHSXS010000005.1"/>
</dbReference>
<dbReference type="Gene3D" id="1.10.260.130">
    <property type="match status" value="1"/>
</dbReference>
<evidence type="ECO:0000256" key="2">
    <source>
        <dbReference type="SAM" id="SignalP"/>
    </source>
</evidence>
<feature type="signal peptide" evidence="2">
    <location>
        <begin position="1"/>
        <end position="44"/>
    </location>
</feature>
<dbReference type="PANTHER" id="PTHR34853:SF1">
    <property type="entry name" value="LIPASE 5"/>
    <property type="match status" value="1"/>
</dbReference>
<dbReference type="EMBL" id="JBHSXS010000005">
    <property type="protein sequence ID" value="MFC6880584.1"/>
    <property type="molecule type" value="Genomic_DNA"/>
</dbReference>
<protein>
    <submittedName>
        <fullName evidence="3">Lipase family protein</fullName>
    </submittedName>
</protein>
<comment type="caution">
    <text evidence="3">The sequence shown here is derived from an EMBL/GenBank/DDBJ whole genome shotgun (WGS) entry which is preliminary data.</text>
</comment>
<dbReference type="Proteomes" id="UP001596380">
    <property type="component" value="Unassembled WGS sequence"/>
</dbReference>
<name>A0ABW2CHV4_9ACTN</name>
<gene>
    <name evidence="3" type="ORF">ACFQKB_12510</name>
</gene>
<accession>A0ABW2CHV4</accession>
<reference evidence="4" key="1">
    <citation type="journal article" date="2019" name="Int. J. Syst. Evol. Microbiol.">
        <title>The Global Catalogue of Microorganisms (GCM) 10K type strain sequencing project: providing services to taxonomists for standard genome sequencing and annotation.</title>
        <authorList>
            <consortium name="The Broad Institute Genomics Platform"/>
            <consortium name="The Broad Institute Genome Sequencing Center for Infectious Disease"/>
            <person name="Wu L."/>
            <person name="Ma J."/>
        </authorList>
    </citation>
    <scope>NUCLEOTIDE SEQUENCE [LARGE SCALE GENOMIC DNA]</scope>
    <source>
        <strain evidence="4">JCM 3369</strain>
    </source>
</reference>
<dbReference type="PIRSF" id="PIRSF029171">
    <property type="entry name" value="Esterase_LipA"/>
    <property type="match status" value="1"/>
</dbReference>
<organism evidence="3 4">
    <name type="scientific">Actinomadura yumaensis</name>
    <dbReference type="NCBI Taxonomy" id="111807"/>
    <lineage>
        <taxon>Bacteria</taxon>
        <taxon>Bacillati</taxon>
        <taxon>Actinomycetota</taxon>
        <taxon>Actinomycetes</taxon>
        <taxon>Streptosporangiales</taxon>
        <taxon>Thermomonosporaceae</taxon>
        <taxon>Actinomadura</taxon>
    </lineage>
</organism>
<feature type="chain" id="PRO_5046086185" evidence="2">
    <location>
        <begin position="45"/>
        <end position="441"/>
    </location>
</feature>
<evidence type="ECO:0000256" key="1">
    <source>
        <dbReference type="SAM" id="MobiDB-lite"/>
    </source>
</evidence>
<dbReference type="PANTHER" id="PTHR34853">
    <property type="match status" value="1"/>
</dbReference>
<keyword evidence="4" id="KW-1185">Reference proteome</keyword>
<dbReference type="InterPro" id="IPR005152">
    <property type="entry name" value="Lipase_secreted"/>
</dbReference>
<dbReference type="Gene3D" id="3.40.50.1820">
    <property type="entry name" value="alpha/beta hydrolase"/>
    <property type="match status" value="1"/>
</dbReference>
<proteinExistence type="predicted"/>
<evidence type="ECO:0000313" key="3">
    <source>
        <dbReference type="EMBL" id="MFC6880584.1"/>
    </source>
</evidence>
<feature type="compositionally biased region" description="Low complexity" evidence="1">
    <location>
        <begin position="8"/>
        <end position="18"/>
    </location>
</feature>
<keyword evidence="2" id="KW-0732">Signal</keyword>
<evidence type="ECO:0000313" key="4">
    <source>
        <dbReference type="Proteomes" id="UP001596380"/>
    </source>
</evidence>
<dbReference type="SUPFAM" id="SSF53474">
    <property type="entry name" value="alpha/beta-Hydrolases"/>
    <property type="match status" value="1"/>
</dbReference>
<dbReference type="Pfam" id="PF03583">
    <property type="entry name" value="LIP"/>
    <property type="match status" value="1"/>
</dbReference>
<feature type="region of interest" description="Disordered" evidence="1">
    <location>
        <begin position="1"/>
        <end position="26"/>
    </location>
</feature>